<organism evidence="2 3">
    <name type="scientific">Phrynocephalus forsythii</name>
    <dbReference type="NCBI Taxonomy" id="171643"/>
    <lineage>
        <taxon>Eukaryota</taxon>
        <taxon>Metazoa</taxon>
        <taxon>Chordata</taxon>
        <taxon>Craniata</taxon>
        <taxon>Vertebrata</taxon>
        <taxon>Euteleostomi</taxon>
        <taxon>Lepidosauria</taxon>
        <taxon>Squamata</taxon>
        <taxon>Bifurcata</taxon>
        <taxon>Unidentata</taxon>
        <taxon>Episquamata</taxon>
        <taxon>Toxicofera</taxon>
        <taxon>Iguania</taxon>
        <taxon>Acrodonta</taxon>
        <taxon>Agamidae</taxon>
        <taxon>Agaminae</taxon>
        <taxon>Phrynocephalus</taxon>
    </lineage>
</organism>
<keyword evidence="1" id="KW-0732">Signal</keyword>
<name>A0A9Q0XKQ2_9SAUR</name>
<protein>
    <submittedName>
        <fullName evidence="2">Uncharacterized protein</fullName>
    </submittedName>
</protein>
<dbReference type="AlphaFoldDB" id="A0A9Q0XKQ2"/>
<sequence length="183" mass="20313">MILGSSAFLIILAILLCFPPNTFLWPHQSPKVDEIKARKNVMVALSDVPKYLTLGMLLAAEREEPRGGAMRDCLEKAAEEFSLEPRIVKSNAKMTLHCDGTKWEFLSGKGENLIEVVWINGKVSYALAHEAHPDVYLARLGRHPLPLSLSSIVGVLQDVSSHNGSEELQSCLRKALENCLRNH</sequence>
<evidence type="ECO:0000313" key="3">
    <source>
        <dbReference type="Proteomes" id="UP001142489"/>
    </source>
</evidence>
<evidence type="ECO:0000313" key="2">
    <source>
        <dbReference type="EMBL" id="KAJ7317240.1"/>
    </source>
</evidence>
<comment type="caution">
    <text evidence="2">The sequence shown here is derived from an EMBL/GenBank/DDBJ whole genome shotgun (WGS) entry which is preliminary data.</text>
</comment>
<reference evidence="2" key="1">
    <citation type="journal article" date="2023" name="DNA Res.">
        <title>Chromosome-level genome assembly of Phrynocephalus forsythii using third-generation DNA sequencing and Hi-C analysis.</title>
        <authorList>
            <person name="Qi Y."/>
            <person name="Zhao W."/>
            <person name="Zhao Y."/>
            <person name="Niu C."/>
            <person name="Cao S."/>
            <person name="Zhang Y."/>
        </authorList>
    </citation>
    <scope>NUCLEOTIDE SEQUENCE</scope>
    <source>
        <tissue evidence="2">Muscle</tissue>
    </source>
</reference>
<feature type="chain" id="PRO_5040517576" evidence="1">
    <location>
        <begin position="25"/>
        <end position="183"/>
    </location>
</feature>
<accession>A0A9Q0XKQ2</accession>
<dbReference type="EMBL" id="JAPFRF010000011">
    <property type="protein sequence ID" value="KAJ7317240.1"/>
    <property type="molecule type" value="Genomic_DNA"/>
</dbReference>
<proteinExistence type="predicted"/>
<gene>
    <name evidence="2" type="ORF">JRQ81_003402</name>
</gene>
<feature type="signal peptide" evidence="1">
    <location>
        <begin position="1"/>
        <end position="24"/>
    </location>
</feature>
<dbReference type="Proteomes" id="UP001142489">
    <property type="component" value="Unassembled WGS sequence"/>
</dbReference>
<evidence type="ECO:0000256" key="1">
    <source>
        <dbReference type="SAM" id="SignalP"/>
    </source>
</evidence>
<keyword evidence="3" id="KW-1185">Reference proteome</keyword>
<dbReference type="OrthoDB" id="9040247at2759"/>